<reference evidence="2 3" key="1">
    <citation type="submission" date="2024-08" db="EMBL/GenBank/DDBJ databases">
        <title>Insights into the chromosomal genome structure of Flemingia macrophylla.</title>
        <authorList>
            <person name="Ding Y."/>
            <person name="Zhao Y."/>
            <person name="Bi W."/>
            <person name="Wu M."/>
            <person name="Zhao G."/>
            <person name="Gong Y."/>
            <person name="Li W."/>
            <person name="Zhang P."/>
        </authorList>
    </citation>
    <scope>NUCLEOTIDE SEQUENCE [LARGE SCALE GENOMIC DNA]</scope>
    <source>
        <strain evidence="2">DYQJB</strain>
        <tissue evidence="2">Leaf</tissue>
    </source>
</reference>
<feature type="compositionally biased region" description="Basic and acidic residues" evidence="1">
    <location>
        <begin position="199"/>
        <end position="216"/>
    </location>
</feature>
<name>A0ABD1MPT7_9FABA</name>
<keyword evidence="3" id="KW-1185">Reference proteome</keyword>
<feature type="region of interest" description="Disordered" evidence="1">
    <location>
        <begin position="180"/>
        <end position="216"/>
    </location>
</feature>
<gene>
    <name evidence="2" type="ORF">Fmac_012250</name>
</gene>
<evidence type="ECO:0000313" key="3">
    <source>
        <dbReference type="Proteomes" id="UP001603857"/>
    </source>
</evidence>
<sequence>MLVSIVIFFVGAKDYYNVPAEGSIFSGILQVFVSAYKKSRLQIPAKDEVAAANVLGIRIGVSNFIPIVGACVADAYLGKFNTIAISSFGTLAVFKQSSSDTRQRTELRLCPKPVEALQHPTSGGSKMLDQNAFNLGLRLPLLHPRGPTRHISGVPGPENGPQHWATLRDSGRIVQRGVADRHRHIPPMLRPLSAAISGKSDKPRGRAHQPPEDSAR</sequence>
<proteinExistence type="predicted"/>
<dbReference type="Proteomes" id="UP001603857">
    <property type="component" value="Unassembled WGS sequence"/>
</dbReference>
<dbReference type="InterPro" id="IPR036259">
    <property type="entry name" value="MFS_trans_sf"/>
</dbReference>
<accession>A0ABD1MPT7</accession>
<dbReference type="Gene3D" id="1.20.1250.20">
    <property type="entry name" value="MFS general substrate transporter like domains"/>
    <property type="match status" value="2"/>
</dbReference>
<dbReference type="AlphaFoldDB" id="A0ABD1MPT7"/>
<comment type="caution">
    <text evidence="2">The sequence shown here is derived from an EMBL/GenBank/DDBJ whole genome shotgun (WGS) entry which is preliminary data.</text>
</comment>
<dbReference type="EMBL" id="JBGMDY010000004">
    <property type="protein sequence ID" value="KAL2337804.1"/>
    <property type="molecule type" value="Genomic_DNA"/>
</dbReference>
<evidence type="ECO:0000256" key="1">
    <source>
        <dbReference type="SAM" id="MobiDB-lite"/>
    </source>
</evidence>
<protein>
    <submittedName>
        <fullName evidence="2">Uncharacterized protein</fullName>
    </submittedName>
</protein>
<organism evidence="2 3">
    <name type="scientific">Flemingia macrophylla</name>
    <dbReference type="NCBI Taxonomy" id="520843"/>
    <lineage>
        <taxon>Eukaryota</taxon>
        <taxon>Viridiplantae</taxon>
        <taxon>Streptophyta</taxon>
        <taxon>Embryophyta</taxon>
        <taxon>Tracheophyta</taxon>
        <taxon>Spermatophyta</taxon>
        <taxon>Magnoliopsida</taxon>
        <taxon>eudicotyledons</taxon>
        <taxon>Gunneridae</taxon>
        <taxon>Pentapetalae</taxon>
        <taxon>rosids</taxon>
        <taxon>fabids</taxon>
        <taxon>Fabales</taxon>
        <taxon>Fabaceae</taxon>
        <taxon>Papilionoideae</taxon>
        <taxon>50 kb inversion clade</taxon>
        <taxon>NPAAA clade</taxon>
        <taxon>indigoferoid/millettioid clade</taxon>
        <taxon>Phaseoleae</taxon>
        <taxon>Flemingia</taxon>
    </lineage>
</organism>
<evidence type="ECO:0000313" key="2">
    <source>
        <dbReference type="EMBL" id="KAL2337804.1"/>
    </source>
</evidence>